<comment type="caution">
    <text evidence="1">The sequence shown here is derived from an EMBL/GenBank/DDBJ whole genome shotgun (WGS) entry which is preliminary data.</text>
</comment>
<gene>
    <name evidence="1" type="ORF">F2P81_003440</name>
</gene>
<protein>
    <submittedName>
        <fullName evidence="1">Uncharacterized protein</fullName>
    </submittedName>
</protein>
<dbReference type="EMBL" id="VEVO01000003">
    <property type="protein sequence ID" value="KAF0044282.1"/>
    <property type="molecule type" value="Genomic_DNA"/>
</dbReference>
<accession>A0A6A4TQJ2</accession>
<dbReference type="Proteomes" id="UP000438429">
    <property type="component" value="Unassembled WGS sequence"/>
</dbReference>
<reference evidence="1 2" key="1">
    <citation type="submission" date="2019-06" db="EMBL/GenBank/DDBJ databases">
        <title>Draft genomes of female and male turbot (Scophthalmus maximus).</title>
        <authorList>
            <person name="Xu H."/>
            <person name="Xu X.-W."/>
            <person name="Shao C."/>
            <person name="Chen S."/>
        </authorList>
    </citation>
    <scope>NUCLEOTIDE SEQUENCE [LARGE SCALE GENOMIC DNA]</scope>
    <source>
        <strain evidence="1">Ysfricsl-2016a</strain>
        <tissue evidence="1">Blood</tissue>
    </source>
</reference>
<sequence length="81" mass="9366">MVSVRHFELAMDCGAFHRLQLRFFLQELTPVLMPRGLTKGTMGNVKAGGKLKVFVRLAMDIASKILWSEICRLQFERDKRQ</sequence>
<proteinExistence type="predicted"/>
<evidence type="ECO:0000313" key="2">
    <source>
        <dbReference type="Proteomes" id="UP000438429"/>
    </source>
</evidence>
<organism evidence="1 2">
    <name type="scientific">Scophthalmus maximus</name>
    <name type="common">Turbot</name>
    <name type="synonym">Psetta maxima</name>
    <dbReference type="NCBI Taxonomy" id="52904"/>
    <lineage>
        <taxon>Eukaryota</taxon>
        <taxon>Metazoa</taxon>
        <taxon>Chordata</taxon>
        <taxon>Craniata</taxon>
        <taxon>Vertebrata</taxon>
        <taxon>Euteleostomi</taxon>
        <taxon>Actinopterygii</taxon>
        <taxon>Neopterygii</taxon>
        <taxon>Teleostei</taxon>
        <taxon>Neoteleostei</taxon>
        <taxon>Acanthomorphata</taxon>
        <taxon>Carangaria</taxon>
        <taxon>Pleuronectiformes</taxon>
        <taxon>Pleuronectoidei</taxon>
        <taxon>Scophthalmidae</taxon>
        <taxon>Scophthalmus</taxon>
    </lineage>
</organism>
<name>A0A6A4TQJ2_SCOMX</name>
<dbReference type="AlphaFoldDB" id="A0A6A4TQJ2"/>
<evidence type="ECO:0000313" key="1">
    <source>
        <dbReference type="EMBL" id="KAF0044282.1"/>
    </source>
</evidence>